<reference evidence="1" key="1">
    <citation type="submission" date="2017-07" db="EMBL/GenBank/DDBJ databases">
        <title>Taro Niue Genome Assembly and Annotation.</title>
        <authorList>
            <person name="Atibalentja N."/>
            <person name="Keating K."/>
            <person name="Fields C.J."/>
        </authorList>
    </citation>
    <scope>NUCLEOTIDE SEQUENCE</scope>
    <source>
        <strain evidence="1">Niue_2</strain>
        <tissue evidence="1">Leaf</tissue>
    </source>
</reference>
<proteinExistence type="predicted"/>
<keyword evidence="2" id="KW-1185">Reference proteome</keyword>
<organism evidence="1 2">
    <name type="scientific">Colocasia esculenta</name>
    <name type="common">Wild taro</name>
    <name type="synonym">Arum esculentum</name>
    <dbReference type="NCBI Taxonomy" id="4460"/>
    <lineage>
        <taxon>Eukaryota</taxon>
        <taxon>Viridiplantae</taxon>
        <taxon>Streptophyta</taxon>
        <taxon>Embryophyta</taxon>
        <taxon>Tracheophyta</taxon>
        <taxon>Spermatophyta</taxon>
        <taxon>Magnoliopsida</taxon>
        <taxon>Liliopsida</taxon>
        <taxon>Araceae</taxon>
        <taxon>Aroideae</taxon>
        <taxon>Colocasieae</taxon>
        <taxon>Colocasia</taxon>
    </lineage>
</organism>
<comment type="caution">
    <text evidence="1">The sequence shown here is derived from an EMBL/GenBank/DDBJ whole genome shotgun (WGS) entry which is preliminary data.</text>
</comment>
<dbReference type="EMBL" id="NMUH01000140">
    <property type="protein sequence ID" value="MQL72694.1"/>
    <property type="molecule type" value="Genomic_DNA"/>
</dbReference>
<protein>
    <submittedName>
        <fullName evidence="1">Uncharacterized protein</fullName>
    </submittedName>
</protein>
<name>A0A843TTF6_COLES</name>
<evidence type="ECO:0000313" key="1">
    <source>
        <dbReference type="EMBL" id="MQL72694.1"/>
    </source>
</evidence>
<gene>
    <name evidence="1" type="ORF">Taro_005039</name>
</gene>
<accession>A0A843TTF6</accession>
<sequence length="111" mass="12967">MKLALGDDRRDVQNTKYHLYKAEAIAGRRRWGLGHSITQIYGRPVKMFGRVFHIIDSIWGVLFQTQGFQRLPLRSSDSGHDEDRETDVFFLSFTDRAQTMRPLVTLTYEMT</sequence>
<dbReference type="Proteomes" id="UP000652761">
    <property type="component" value="Unassembled WGS sequence"/>
</dbReference>
<evidence type="ECO:0000313" key="2">
    <source>
        <dbReference type="Proteomes" id="UP000652761"/>
    </source>
</evidence>
<dbReference type="AlphaFoldDB" id="A0A843TTF6"/>